<dbReference type="Pfam" id="PF18014">
    <property type="entry name" value="Acetyltransf_18"/>
    <property type="match status" value="1"/>
</dbReference>
<evidence type="ECO:0000259" key="1">
    <source>
        <dbReference type="PROSITE" id="PS51186"/>
    </source>
</evidence>
<sequence length="281" mass="30796">MTEADTPACHRLSLQLRWPHRLEDWQFMERMGHGFVIESRDGDKAPVLIGSALYFNYGESHASLGMVIVQPGLQGHGLGRRLMQKLLDETDGRVRLLNATPAGQPLYEKLGFAAVGKLHQHQGSLFQPLLIPLPAGERVRPLGNSDGARIEALDARASGLDRSQVLEAIGEVAEGVAIDRDGEMLGFALVRRFGHGRVIGPVVAPDVQRAKALISHWINVYADSFIRIDVFESGELSEWLTDIGLTRVDTVVPMRKDNGKPATSMPAADVRHFSVINQAMG</sequence>
<dbReference type="PROSITE" id="PS51186">
    <property type="entry name" value="GNAT"/>
    <property type="match status" value="1"/>
</dbReference>
<dbReference type="Gene3D" id="3.40.630.90">
    <property type="match status" value="1"/>
</dbReference>
<keyword evidence="2" id="KW-0012">Acyltransferase</keyword>
<evidence type="ECO:0000313" key="2">
    <source>
        <dbReference type="EMBL" id="MFL9925398.1"/>
    </source>
</evidence>
<dbReference type="InterPro" id="IPR016181">
    <property type="entry name" value="Acyl_CoA_acyltransferase"/>
</dbReference>
<dbReference type="InterPro" id="IPR000182">
    <property type="entry name" value="GNAT_dom"/>
</dbReference>
<keyword evidence="3" id="KW-1185">Reference proteome</keyword>
<gene>
    <name evidence="2" type="ORF">PQR62_14060</name>
</gene>
<dbReference type="Pfam" id="PF13673">
    <property type="entry name" value="Acetyltransf_10"/>
    <property type="match status" value="1"/>
</dbReference>
<name>A0ABW9A927_9BURK</name>
<accession>A0ABW9A927</accession>
<dbReference type="EC" id="2.3.1.-" evidence="2"/>
<dbReference type="GO" id="GO:0016746">
    <property type="term" value="F:acyltransferase activity"/>
    <property type="evidence" value="ECO:0007669"/>
    <property type="project" value="UniProtKB-KW"/>
</dbReference>
<dbReference type="CDD" id="cd04301">
    <property type="entry name" value="NAT_SF"/>
    <property type="match status" value="1"/>
</dbReference>
<dbReference type="PANTHER" id="PTHR47237">
    <property type="entry name" value="SLL0310 PROTEIN"/>
    <property type="match status" value="1"/>
</dbReference>
<dbReference type="PANTHER" id="PTHR47237:SF2">
    <property type="entry name" value="BLL4206 PROTEIN"/>
    <property type="match status" value="1"/>
</dbReference>
<dbReference type="SUPFAM" id="SSF55729">
    <property type="entry name" value="Acyl-CoA N-acyltransferases (Nat)"/>
    <property type="match status" value="1"/>
</dbReference>
<keyword evidence="2" id="KW-0808">Transferase</keyword>
<dbReference type="Gene3D" id="3.40.630.30">
    <property type="match status" value="1"/>
</dbReference>
<organism evidence="2 3">
    <name type="scientific">Herbaspirillum lusitanum</name>
    <dbReference type="NCBI Taxonomy" id="213312"/>
    <lineage>
        <taxon>Bacteria</taxon>
        <taxon>Pseudomonadati</taxon>
        <taxon>Pseudomonadota</taxon>
        <taxon>Betaproteobacteria</taxon>
        <taxon>Burkholderiales</taxon>
        <taxon>Oxalobacteraceae</taxon>
        <taxon>Herbaspirillum</taxon>
    </lineage>
</organism>
<feature type="domain" description="N-acetyltransferase" evidence="1">
    <location>
        <begin position="1"/>
        <end position="134"/>
    </location>
</feature>
<evidence type="ECO:0000313" key="3">
    <source>
        <dbReference type="Proteomes" id="UP001629246"/>
    </source>
</evidence>
<comment type="caution">
    <text evidence="2">The sequence shown here is derived from an EMBL/GenBank/DDBJ whole genome shotgun (WGS) entry which is preliminary data.</text>
</comment>
<dbReference type="InterPro" id="IPR041496">
    <property type="entry name" value="YitH/HolE_GNAT"/>
</dbReference>
<dbReference type="Proteomes" id="UP001629246">
    <property type="component" value="Unassembled WGS sequence"/>
</dbReference>
<proteinExistence type="predicted"/>
<reference evidence="2 3" key="1">
    <citation type="journal article" date="2024" name="Chem. Sci.">
        <title>Discovery of megapolipeptins by genome mining of a Burkholderiales bacteria collection.</title>
        <authorList>
            <person name="Paulo B.S."/>
            <person name="Recchia M.J.J."/>
            <person name="Lee S."/>
            <person name="Fergusson C.H."/>
            <person name="Romanowski S.B."/>
            <person name="Hernandez A."/>
            <person name="Krull N."/>
            <person name="Liu D.Y."/>
            <person name="Cavanagh H."/>
            <person name="Bos A."/>
            <person name="Gray C.A."/>
            <person name="Murphy B.T."/>
            <person name="Linington R.G."/>
            <person name="Eustaquio A.S."/>
        </authorList>
    </citation>
    <scope>NUCLEOTIDE SEQUENCE [LARGE SCALE GENOMIC DNA]</scope>
    <source>
        <strain evidence="2 3">RL21-008-BIB-A</strain>
    </source>
</reference>
<dbReference type="InterPro" id="IPR052729">
    <property type="entry name" value="Acyl/Acetyltrans_Enzymes"/>
</dbReference>
<protein>
    <submittedName>
        <fullName evidence="2">GNAT family N-acetyltransferase</fullName>
        <ecNumber evidence="2">2.3.1.-</ecNumber>
    </submittedName>
</protein>
<dbReference type="EMBL" id="JAQQFM010000006">
    <property type="protein sequence ID" value="MFL9925398.1"/>
    <property type="molecule type" value="Genomic_DNA"/>
</dbReference>